<feature type="transmembrane region" description="Helical" evidence="8">
    <location>
        <begin position="53"/>
        <end position="73"/>
    </location>
</feature>
<accession>A0ABP9EFE7</accession>
<gene>
    <name evidence="10" type="ORF">GCM10023203_28850</name>
</gene>
<feature type="transmembrane region" description="Helical" evidence="8">
    <location>
        <begin position="145"/>
        <end position="166"/>
    </location>
</feature>
<comment type="caution">
    <text evidence="10">The sequence shown here is derived from an EMBL/GenBank/DDBJ whole genome shotgun (WGS) entry which is preliminary data.</text>
</comment>
<protein>
    <recommendedName>
        <fullName evidence="9">Major facilitator superfamily (MFS) profile domain-containing protein</fullName>
    </recommendedName>
</protein>
<evidence type="ECO:0000259" key="9">
    <source>
        <dbReference type="PROSITE" id="PS50850"/>
    </source>
</evidence>
<dbReference type="PANTHER" id="PTHR23517">
    <property type="entry name" value="RESISTANCE PROTEIN MDTM, PUTATIVE-RELATED-RELATED"/>
    <property type="match status" value="1"/>
</dbReference>
<sequence length="432" mass="42568">MTGCRLALLTMSEQSALRTGTGAVAITTATVLPVFLLGALSVQIGAELGFDPAALGLVVSAYFGVSALVSLPVGKLVERLGSRRTSRIGLVGAAVAMLATAGFARSFAAVVALVLLGAWTNVMGQLSTNLTLARAMPTARLGLSFGVKQASVPLATLLAGLAVPALGLTVGWRWAYVIGAGLALAALAVAPHGSGPEERSADRTADRATGALAVIGIAAGLGAASCTGLGIFLVASAVDGGVAPGLAGLVLTLGSVVAVVMRMLHGWLADRRRGGHVAVVAGCLVLGAAGVLLLALPGSLALVVGTVLGFGLGWSWPGLLQFAVVRLNPAAPAAATAIVQVGVYAGGCLGPVGFGLLATGASFATAWVVAAVAMLVAGLGVLVGRRMLLRHRAARQGLEEGTADPAPSSNNGCGSSAPVGRAPSPPSATPSR</sequence>
<evidence type="ECO:0000256" key="8">
    <source>
        <dbReference type="SAM" id="Phobius"/>
    </source>
</evidence>
<dbReference type="PANTHER" id="PTHR23517:SF3">
    <property type="entry name" value="INTEGRAL MEMBRANE TRANSPORT PROTEIN"/>
    <property type="match status" value="1"/>
</dbReference>
<keyword evidence="11" id="KW-1185">Reference proteome</keyword>
<evidence type="ECO:0000256" key="3">
    <source>
        <dbReference type="ARBA" id="ARBA00022475"/>
    </source>
</evidence>
<evidence type="ECO:0000256" key="6">
    <source>
        <dbReference type="ARBA" id="ARBA00023136"/>
    </source>
</evidence>
<feature type="transmembrane region" description="Helical" evidence="8">
    <location>
        <begin position="110"/>
        <end position="133"/>
    </location>
</feature>
<dbReference type="InterPro" id="IPR020846">
    <property type="entry name" value="MFS_dom"/>
</dbReference>
<organism evidence="10 11">
    <name type="scientific">Actinomycetospora straminea</name>
    <dbReference type="NCBI Taxonomy" id="663607"/>
    <lineage>
        <taxon>Bacteria</taxon>
        <taxon>Bacillati</taxon>
        <taxon>Actinomycetota</taxon>
        <taxon>Actinomycetes</taxon>
        <taxon>Pseudonocardiales</taxon>
        <taxon>Pseudonocardiaceae</taxon>
        <taxon>Actinomycetospora</taxon>
    </lineage>
</organism>
<dbReference type="PROSITE" id="PS50850">
    <property type="entry name" value="MFS"/>
    <property type="match status" value="1"/>
</dbReference>
<dbReference type="SUPFAM" id="SSF103473">
    <property type="entry name" value="MFS general substrate transporter"/>
    <property type="match status" value="1"/>
</dbReference>
<feature type="transmembrane region" description="Helical" evidence="8">
    <location>
        <begin position="172"/>
        <end position="190"/>
    </location>
</feature>
<dbReference type="EMBL" id="BAABHQ010000007">
    <property type="protein sequence ID" value="GAA4876779.1"/>
    <property type="molecule type" value="Genomic_DNA"/>
</dbReference>
<dbReference type="InterPro" id="IPR050171">
    <property type="entry name" value="MFS_Transporters"/>
</dbReference>
<dbReference type="InterPro" id="IPR011701">
    <property type="entry name" value="MFS"/>
</dbReference>
<feature type="transmembrane region" description="Helical" evidence="8">
    <location>
        <begin position="276"/>
        <end position="296"/>
    </location>
</feature>
<dbReference type="Gene3D" id="1.20.1250.20">
    <property type="entry name" value="MFS general substrate transporter like domains"/>
    <property type="match status" value="2"/>
</dbReference>
<feature type="transmembrane region" description="Helical" evidence="8">
    <location>
        <begin position="85"/>
        <end position="104"/>
    </location>
</feature>
<evidence type="ECO:0000256" key="7">
    <source>
        <dbReference type="SAM" id="MobiDB-lite"/>
    </source>
</evidence>
<evidence type="ECO:0000256" key="5">
    <source>
        <dbReference type="ARBA" id="ARBA00022989"/>
    </source>
</evidence>
<evidence type="ECO:0000256" key="4">
    <source>
        <dbReference type="ARBA" id="ARBA00022692"/>
    </source>
</evidence>
<keyword evidence="3" id="KW-1003">Cell membrane</keyword>
<keyword evidence="6 8" id="KW-0472">Membrane</keyword>
<dbReference type="Proteomes" id="UP001500457">
    <property type="component" value="Unassembled WGS sequence"/>
</dbReference>
<proteinExistence type="predicted"/>
<evidence type="ECO:0000313" key="11">
    <source>
        <dbReference type="Proteomes" id="UP001500457"/>
    </source>
</evidence>
<keyword evidence="2" id="KW-0813">Transport</keyword>
<feature type="domain" description="Major facilitator superfamily (MFS) profile" evidence="9">
    <location>
        <begin position="1"/>
        <end position="388"/>
    </location>
</feature>
<evidence type="ECO:0000313" key="10">
    <source>
        <dbReference type="EMBL" id="GAA4876779.1"/>
    </source>
</evidence>
<reference evidence="11" key="1">
    <citation type="journal article" date="2019" name="Int. J. Syst. Evol. Microbiol.">
        <title>The Global Catalogue of Microorganisms (GCM) 10K type strain sequencing project: providing services to taxonomists for standard genome sequencing and annotation.</title>
        <authorList>
            <consortium name="The Broad Institute Genomics Platform"/>
            <consortium name="The Broad Institute Genome Sequencing Center for Infectious Disease"/>
            <person name="Wu L."/>
            <person name="Ma J."/>
        </authorList>
    </citation>
    <scope>NUCLEOTIDE SEQUENCE [LARGE SCALE GENOMIC DNA]</scope>
    <source>
        <strain evidence="11">JCM 17983</strain>
    </source>
</reference>
<feature type="transmembrane region" description="Helical" evidence="8">
    <location>
        <begin position="21"/>
        <end position="41"/>
    </location>
</feature>
<dbReference type="Pfam" id="PF07690">
    <property type="entry name" value="MFS_1"/>
    <property type="match status" value="2"/>
</dbReference>
<feature type="transmembrane region" description="Helical" evidence="8">
    <location>
        <begin position="337"/>
        <end position="358"/>
    </location>
</feature>
<dbReference type="InterPro" id="IPR036259">
    <property type="entry name" value="MFS_trans_sf"/>
</dbReference>
<evidence type="ECO:0000256" key="1">
    <source>
        <dbReference type="ARBA" id="ARBA00004651"/>
    </source>
</evidence>
<feature type="transmembrane region" description="Helical" evidence="8">
    <location>
        <begin position="211"/>
        <end position="235"/>
    </location>
</feature>
<feature type="transmembrane region" description="Helical" evidence="8">
    <location>
        <begin position="241"/>
        <end position="264"/>
    </location>
</feature>
<name>A0ABP9EFE7_9PSEU</name>
<comment type="subcellular location">
    <subcellularLocation>
        <location evidence="1">Cell membrane</location>
        <topology evidence="1">Multi-pass membrane protein</topology>
    </subcellularLocation>
</comment>
<feature type="compositionally biased region" description="Pro residues" evidence="7">
    <location>
        <begin position="423"/>
        <end position="432"/>
    </location>
</feature>
<keyword evidence="5 8" id="KW-1133">Transmembrane helix</keyword>
<feature type="region of interest" description="Disordered" evidence="7">
    <location>
        <begin position="399"/>
        <end position="432"/>
    </location>
</feature>
<evidence type="ECO:0000256" key="2">
    <source>
        <dbReference type="ARBA" id="ARBA00022448"/>
    </source>
</evidence>
<keyword evidence="4 8" id="KW-0812">Transmembrane</keyword>
<feature type="transmembrane region" description="Helical" evidence="8">
    <location>
        <begin position="302"/>
        <end position="325"/>
    </location>
</feature>
<feature type="transmembrane region" description="Helical" evidence="8">
    <location>
        <begin position="364"/>
        <end position="383"/>
    </location>
</feature>